<comment type="caution">
    <text evidence="1">The sequence shown here is derived from an EMBL/GenBank/DDBJ whole genome shotgun (WGS) entry which is preliminary data.</text>
</comment>
<dbReference type="Proteomes" id="UP000299102">
    <property type="component" value="Unassembled WGS sequence"/>
</dbReference>
<protein>
    <submittedName>
        <fullName evidence="1">Uncharacterized protein</fullName>
    </submittedName>
</protein>
<organism evidence="1 2">
    <name type="scientific">Eumeta variegata</name>
    <name type="common">Bagworm moth</name>
    <name type="synonym">Eumeta japonica</name>
    <dbReference type="NCBI Taxonomy" id="151549"/>
    <lineage>
        <taxon>Eukaryota</taxon>
        <taxon>Metazoa</taxon>
        <taxon>Ecdysozoa</taxon>
        <taxon>Arthropoda</taxon>
        <taxon>Hexapoda</taxon>
        <taxon>Insecta</taxon>
        <taxon>Pterygota</taxon>
        <taxon>Neoptera</taxon>
        <taxon>Endopterygota</taxon>
        <taxon>Lepidoptera</taxon>
        <taxon>Glossata</taxon>
        <taxon>Ditrysia</taxon>
        <taxon>Tineoidea</taxon>
        <taxon>Psychidae</taxon>
        <taxon>Oiketicinae</taxon>
        <taxon>Eumeta</taxon>
    </lineage>
</organism>
<gene>
    <name evidence="1" type="ORF">EVAR_97883_1</name>
</gene>
<dbReference type="AlphaFoldDB" id="A0A4C1WDW1"/>
<reference evidence="1 2" key="1">
    <citation type="journal article" date="2019" name="Commun. Biol.">
        <title>The bagworm genome reveals a unique fibroin gene that provides high tensile strength.</title>
        <authorList>
            <person name="Kono N."/>
            <person name="Nakamura H."/>
            <person name="Ohtoshi R."/>
            <person name="Tomita M."/>
            <person name="Numata K."/>
            <person name="Arakawa K."/>
        </authorList>
    </citation>
    <scope>NUCLEOTIDE SEQUENCE [LARGE SCALE GENOMIC DNA]</scope>
</reference>
<evidence type="ECO:0000313" key="1">
    <source>
        <dbReference type="EMBL" id="GBP49586.1"/>
    </source>
</evidence>
<keyword evidence="2" id="KW-1185">Reference proteome</keyword>
<dbReference type="EMBL" id="BGZK01000548">
    <property type="protein sequence ID" value="GBP49586.1"/>
    <property type="molecule type" value="Genomic_DNA"/>
</dbReference>
<proteinExistence type="predicted"/>
<name>A0A4C1WDW1_EUMVA</name>
<sequence>MGSREKYIIYELSSAVTRRTPGGRRNRETHISNGTLGKSNLFVRILFVWARNWATFVNLPSWVQFYSASGPLPTCPACQPPPLDIITQMDRLKIPALRDVQGEFSSIACYSIGAFNYASTQASDRPFIYDDVILEYGKMTDDNVIAVLLTIEIAKRVTHQRIRTSLGIGSGAIFTNLGYVEFFGARGPAADVSRLQIRHRGDLTAYMLTVFMT</sequence>
<accession>A0A4C1WDW1</accession>
<evidence type="ECO:0000313" key="2">
    <source>
        <dbReference type="Proteomes" id="UP000299102"/>
    </source>
</evidence>